<name>A0A0G2EYW4_PHACM</name>
<dbReference type="AlphaFoldDB" id="A0A0G2EYW4"/>
<feature type="domain" description="Swiss Army Knife RNA repair protein HAD" evidence="2">
    <location>
        <begin position="2"/>
        <end position="191"/>
    </location>
</feature>
<evidence type="ECO:0000313" key="4">
    <source>
        <dbReference type="Proteomes" id="UP000053317"/>
    </source>
</evidence>
<dbReference type="Proteomes" id="UP000053317">
    <property type="component" value="Unassembled WGS sequence"/>
</dbReference>
<sequence>MEAFTAGGWWHDPSILAATGEGVEKEELRAWAGWWNEAIVELVRLSMQQKDALTVLLTGRSEAAFSDLIKRIVASKNLEFDLIVLKPEVGPTGQFFTSTGDFKKDFLEYLVFTYKSAEEIKIYEDRPRHTKMFREFFEKMKKSLLSHPIDQPSPPRKPINAEVIQVTELTQYLDPVSEISAVQRLINEHNRVVSSPQSSTATNKVKSPHGRFFIKRNAIYTAYLLSQQDSARLLTLITNSLPQGLVDTGEIKLLASSILISPRPIDQVPSSILSKAGGIGKKVLWQVTGTGILDNKVWAARLLPIGLRNGETIHTMDGGTPVCVLAVRKGGRPADASKITEWTPVDEGRGFVFESVVGEKVILQLEKEESETENDGPYRGYKRKFANQSGDNYHRDNKEFNYRENRNTGRRGGFSGRGRSGNAQARNRGDGTRNTSPPASGRGNDRRDRAGGGGSRRNREGRGGYKSLDDYGPGGNGYDGMYESRGANEGGVPVMNY</sequence>
<proteinExistence type="predicted"/>
<dbReference type="PANTHER" id="PTHR10335:SF23">
    <property type="entry name" value="OB FOLD-CONTAINING PROTEIN, NUCLEIC ACID BINDING"/>
    <property type="match status" value="1"/>
</dbReference>
<gene>
    <name evidence="3" type="ORF">UCRPC4_g01124</name>
</gene>
<protein>
    <submittedName>
        <fullName evidence="3">Putative tat pathway signal sequence</fullName>
    </submittedName>
</protein>
<comment type="caution">
    <text evidence="3">The sequence shown here is derived from an EMBL/GenBank/DDBJ whole genome shotgun (WGS) entry which is preliminary data.</text>
</comment>
<organism evidence="3 4">
    <name type="scientific">Phaeomoniella chlamydospora</name>
    <name type="common">Phaeoacremonium chlamydosporum</name>
    <dbReference type="NCBI Taxonomy" id="158046"/>
    <lineage>
        <taxon>Eukaryota</taxon>
        <taxon>Fungi</taxon>
        <taxon>Dikarya</taxon>
        <taxon>Ascomycota</taxon>
        <taxon>Pezizomycotina</taxon>
        <taxon>Eurotiomycetes</taxon>
        <taxon>Chaetothyriomycetidae</taxon>
        <taxon>Phaeomoniellales</taxon>
        <taxon>Phaeomoniellaceae</taxon>
        <taxon>Phaeomoniella</taxon>
    </lineage>
</organism>
<dbReference type="PANTHER" id="PTHR10335">
    <property type="entry name" value="RRNA 2-O-METHYLTRANSFERASE FIBRILLARIN"/>
    <property type="match status" value="1"/>
</dbReference>
<dbReference type="EMBL" id="LCWF01000025">
    <property type="protein sequence ID" value="KKY27324.1"/>
    <property type="molecule type" value="Genomic_DNA"/>
</dbReference>
<dbReference type="OrthoDB" id="5596992at2759"/>
<accession>A0A0G2EYW4</accession>
<reference evidence="3 4" key="2">
    <citation type="submission" date="2015-05" db="EMBL/GenBank/DDBJ databases">
        <authorList>
            <person name="Morales-Cruz A."/>
            <person name="Amrine K.C."/>
            <person name="Cantu D."/>
        </authorList>
    </citation>
    <scope>NUCLEOTIDE SEQUENCE [LARGE SCALE GENOMIC DNA]</scope>
    <source>
        <strain evidence="3">UCRPC4</strain>
    </source>
</reference>
<dbReference type="GO" id="GO:0031428">
    <property type="term" value="C:box C/D methylation guide snoRNP complex"/>
    <property type="evidence" value="ECO:0007669"/>
    <property type="project" value="TreeGrafter"/>
</dbReference>
<evidence type="ECO:0000313" key="3">
    <source>
        <dbReference type="EMBL" id="KKY27324.1"/>
    </source>
</evidence>
<dbReference type="GO" id="GO:0008649">
    <property type="term" value="F:rRNA methyltransferase activity"/>
    <property type="evidence" value="ECO:0007669"/>
    <property type="project" value="TreeGrafter"/>
</dbReference>
<dbReference type="GO" id="GO:1990259">
    <property type="term" value="F:histone H2AQ104 methyltransferase activity"/>
    <property type="evidence" value="ECO:0007669"/>
    <property type="project" value="TreeGrafter"/>
</dbReference>
<dbReference type="GO" id="GO:0003723">
    <property type="term" value="F:RNA binding"/>
    <property type="evidence" value="ECO:0007669"/>
    <property type="project" value="TreeGrafter"/>
</dbReference>
<feature type="compositionally biased region" description="Basic and acidic residues" evidence="1">
    <location>
        <begin position="392"/>
        <end position="407"/>
    </location>
</feature>
<evidence type="ECO:0000256" key="1">
    <source>
        <dbReference type="SAM" id="MobiDB-lite"/>
    </source>
</evidence>
<dbReference type="InterPro" id="IPR018812">
    <property type="entry name" value="SAK_HAD"/>
</dbReference>
<feature type="compositionally biased region" description="Gly residues" evidence="1">
    <location>
        <begin position="410"/>
        <end position="419"/>
    </location>
</feature>
<dbReference type="GO" id="GO:0032040">
    <property type="term" value="C:small-subunit processome"/>
    <property type="evidence" value="ECO:0007669"/>
    <property type="project" value="TreeGrafter"/>
</dbReference>
<dbReference type="GO" id="GO:0000494">
    <property type="term" value="P:box C/D sno(s)RNA 3'-end processing"/>
    <property type="evidence" value="ECO:0007669"/>
    <property type="project" value="TreeGrafter"/>
</dbReference>
<keyword evidence="4" id="KW-1185">Reference proteome</keyword>
<feature type="compositionally biased region" description="Basic and acidic residues" evidence="1">
    <location>
        <begin position="457"/>
        <end position="469"/>
    </location>
</feature>
<evidence type="ECO:0000259" key="2">
    <source>
        <dbReference type="Pfam" id="PF10307"/>
    </source>
</evidence>
<feature type="region of interest" description="Disordered" evidence="1">
    <location>
        <begin position="367"/>
        <end position="497"/>
    </location>
</feature>
<reference evidence="3 4" key="1">
    <citation type="submission" date="2015-05" db="EMBL/GenBank/DDBJ databases">
        <title>Distinctive expansion of gene families associated with plant cell wall degradation and secondary metabolism in the genomes of grapevine trunk pathogens.</title>
        <authorList>
            <person name="Lawrence D.P."/>
            <person name="Travadon R."/>
            <person name="Rolshausen P.E."/>
            <person name="Baumgartner K."/>
        </authorList>
    </citation>
    <scope>NUCLEOTIDE SEQUENCE [LARGE SCALE GENOMIC DNA]</scope>
    <source>
        <strain evidence="3">UCRPC4</strain>
    </source>
</reference>
<dbReference type="Pfam" id="PF10307">
    <property type="entry name" value="HAD_SAK_1"/>
    <property type="match status" value="1"/>
</dbReference>